<dbReference type="Proteomes" id="UP000798662">
    <property type="component" value="Chromosome 2"/>
</dbReference>
<evidence type="ECO:0000313" key="1">
    <source>
        <dbReference type="EMBL" id="KAK1862733.1"/>
    </source>
</evidence>
<comment type="caution">
    <text evidence="1">The sequence shown here is derived from an EMBL/GenBank/DDBJ whole genome shotgun (WGS) entry which is preliminary data.</text>
</comment>
<organism evidence="1 2">
    <name type="scientific">Pyropia yezoensis</name>
    <name type="common">Susabi-nori</name>
    <name type="synonym">Porphyra yezoensis</name>
    <dbReference type="NCBI Taxonomy" id="2788"/>
    <lineage>
        <taxon>Eukaryota</taxon>
        <taxon>Rhodophyta</taxon>
        <taxon>Bangiophyceae</taxon>
        <taxon>Bangiales</taxon>
        <taxon>Bangiaceae</taxon>
        <taxon>Pyropia</taxon>
    </lineage>
</organism>
<protein>
    <submittedName>
        <fullName evidence="1">Uncharacterized protein</fullName>
    </submittedName>
</protein>
<gene>
    <name evidence="1" type="ORF">I4F81_005300</name>
</gene>
<dbReference type="EMBL" id="CM020619">
    <property type="protein sequence ID" value="KAK1862733.1"/>
    <property type="molecule type" value="Genomic_DNA"/>
</dbReference>
<proteinExistence type="predicted"/>
<sequence length="222" mass="23841">MAFTPSTTAAAVLRHPPPTLFLRSTCSSFAGSRGIRRRGDASHPWRRSSPASGPPSPIPSAPSPFTRTAITAAVSTDMGVAGWTQKSFRLAPRSRGCHLITADIMRAVPELAAFRVGVAHIFIKHTSAALTLNENCDPDVRKDMKMLLGEMVQDGHPRFQHRDEGDDDMAAHVVSSLVGASVSVPVTDGKLALGTWQGVWLVEWRHSGGGRTITVTVQGEKK</sequence>
<evidence type="ECO:0000313" key="2">
    <source>
        <dbReference type="Proteomes" id="UP000798662"/>
    </source>
</evidence>
<keyword evidence="2" id="KW-1185">Reference proteome</keyword>
<accession>A0ACC3BXZ2</accession>
<name>A0ACC3BXZ2_PYRYE</name>
<reference evidence="1" key="1">
    <citation type="submission" date="2019-11" db="EMBL/GenBank/DDBJ databases">
        <title>Nori genome reveals adaptations in red seaweeds to the harsh intertidal environment.</title>
        <authorList>
            <person name="Wang D."/>
            <person name="Mao Y."/>
        </authorList>
    </citation>
    <scope>NUCLEOTIDE SEQUENCE</scope>
    <source>
        <tissue evidence="1">Gametophyte</tissue>
    </source>
</reference>